<comment type="caution">
    <text evidence="2">The sequence shown here is derived from an EMBL/GenBank/DDBJ whole genome shotgun (WGS) entry which is preliminary data.</text>
</comment>
<proteinExistence type="predicted"/>
<feature type="compositionally biased region" description="Low complexity" evidence="1">
    <location>
        <begin position="476"/>
        <end position="487"/>
    </location>
</feature>
<dbReference type="OrthoDB" id="2431874at2759"/>
<dbReference type="EMBL" id="JAAAJA010000165">
    <property type="protein sequence ID" value="KAG0260077.1"/>
    <property type="molecule type" value="Genomic_DNA"/>
</dbReference>
<sequence>MDAIDEDEMFSFRKTKSSIKPRNSIRSAEIYPSNLSPFTSPTRTIPGSQTLAPTSTDSLQDAVSATVHPDDIRALQGEHVSETGIETRDDTAQWDAVWKGSWIVPTLEPTISSGSSARSSSSSSLRKIPASLKASLDNRLTVFEGRDGVKVQPRVTELSGIVFALPRSRTSSVLATTPKETDTMEKRPLRNDNTEMHLIAKIQLETFPVFLLAPGCTQPCRVFVSPEFESSALFLRELFSKEEISKLEERTRFSNDQEVGQVSLLLRVTQKPGSAVKRKGAMSSLPKEDDNPFLRPSSASRSTTQTIEETGTCDDPQHRLFQETGMFLVYGTLSSNGGSEVQHDTDFSQADSRDPTVAFFAYPLVDQANFLEQTLLNSRTLDQLRQDAEENDVADLALSEDTGEFIQFDDPAVDSIMNGSDDGSESGYGSDWALHTNIDVDKDESLRQEIELLKALERIKTWSPYTVLAPPDIQTSNNASINSSSSSRDGVKDRLLSRTQTLDRMAFANRGSSSRAANSWSRHKSMDGHSGRSQQELDPTITESGVMRKGISRLKSPTRAPQQPLDVTTESLRRKLLGPGSIRKPAGPKSLGSSSYTTMHVGSKSPLRRKSGGGMSSYLLGQEDIPDLTAMLKMKKKQNYGQLGTAADDLPLSATHDTFGGRRSTTQPNPFLDTPKSAQGEQDSQIQMSRRRTAQHSTSFASSSRSKSRPAALPTELATIRGASSSSSSNSVEARNKATVKSLTKSILAKINIRSDHEDFTECAAVLYRGVKFAMRKDIATKVYHLEELERLMDRHAALM</sequence>
<keyword evidence="3" id="KW-1185">Reference proteome</keyword>
<feature type="compositionally biased region" description="Polar residues" evidence="1">
    <location>
        <begin position="559"/>
        <end position="570"/>
    </location>
</feature>
<protein>
    <recommendedName>
        <fullName evidence="4">Sld7 C-terminal domain-containing protein</fullName>
    </recommendedName>
</protein>
<evidence type="ECO:0000313" key="2">
    <source>
        <dbReference type="EMBL" id="KAG0260077.1"/>
    </source>
</evidence>
<feature type="compositionally biased region" description="Polar residues" evidence="1">
    <location>
        <begin position="591"/>
        <end position="600"/>
    </location>
</feature>
<evidence type="ECO:0000256" key="1">
    <source>
        <dbReference type="SAM" id="MobiDB-lite"/>
    </source>
</evidence>
<feature type="compositionally biased region" description="Polar residues" evidence="1">
    <location>
        <begin position="297"/>
        <end position="309"/>
    </location>
</feature>
<name>A0A9P6Q3V2_9FUNG</name>
<evidence type="ECO:0008006" key="4">
    <source>
        <dbReference type="Google" id="ProtNLM"/>
    </source>
</evidence>
<gene>
    <name evidence="2" type="ORF">BG011_002148</name>
</gene>
<dbReference type="AlphaFoldDB" id="A0A9P6Q3V2"/>
<feature type="compositionally biased region" description="Polar residues" evidence="1">
    <location>
        <begin position="676"/>
        <end position="688"/>
    </location>
</feature>
<dbReference type="Proteomes" id="UP000726737">
    <property type="component" value="Unassembled WGS sequence"/>
</dbReference>
<feature type="region of interest" description="Disordered" evidence="1">
    <location>
        <begin position="468"/>
        <end position="614"/>
    </location>
</feature>
<feature type="compositionally biased region" description="Polar residues" evidence="1">
    <location>
        <begin position="531"/>
        <end position="543"/>
    </location>
</feature>
<feature type="region of interest" description="Disordered" evidence="1">
    <location>
        <begin position="275"/>
        <end position="314"/>
    </location>
</feature>
<organism evidence="2 3">
    <name type="scientific">Mortierella polycephala</name>
    <dbReference type="NCBI Taxonomy" id="41804"/>
    <lineage>
        <taxon>Eukaryota</taxon>
        <taxon>Fungi</taxon>
        <taxon>Fungi incertae sedis</taxon>
        <taxon>Mucoromycota</taxon>
        <taxon>Mortierellomycotina</taxon>
        <taxon>Mortierellomycetes</taxon>
        <taxon>Mortierellales</taxon>
        <taxon>Mortierellaceae</taxon>
        <taxon>Mortierella</taxon>
    </lineage>
</organism>
<accession>A0A9P6Q3V2</accession>
<feature type="compositionally biased region" description="Low complexity" evidence="1">
    <location>
        <begin position="508"/>
        <end position="520"/>
    </location>
</feature>
<reference evidence="2" key="1">
    <citation type="journal article" date="2020" name="Fungal Divers.">
        <title>Resolving the Mortierellaceae phylogeny through synthesis of multi-gene phylogenetics and phylogenomics.</title>
        <authorList>
            <person name="Vandepol N."/>
            <person name="Liber J."/>
            <person name="Desiro A."/>
            <person name="Na H."/>
            <person name="Kennedy M."/>
            <person name="Barry K."/>
            <person name="Grigoriev I.V."/>
            <person name="Miller A.N."/>
            <person name="O'Donnell K."/>
            <person name="Stajich J.E."/>
            <person name="Bonito G."/>
        </authorList>
    </citation>
    <scope>NUCLEOTIDE SEQUENCE</scope>
    <source>
        <strain evidence="2">KOD948</strain>
    </source>
</reference>
<feature type="region of interest" description="Disordered" evidence="1">
    <location>
        <begin position="647"/>
        <end position="713"/>
    </location>
</feature>
<evidence type="ECO:0000313" key="3">
    <source>
        <dbReference type="Proteomes" id="UP000726737"/>
    </source>
</evidence>